<evidence type="ECO:0000256" key="1">
    <source>
        <dbReference type="SAM" id="MobiDB-lite"/>
    </source>
</evidence>
<dbReference type="EMBL" id="QENY01000003">
    <property type="protein sequence ID" value="PVX57933.1"/>
    <property type="molecule type" value="Genomic_DNA"/>
</dbReference>
<gene>
    <name evidence="2" type="ORF">C7379_10356</name>
</gene>
<accession>A0A2U0UJW5</accession>
<protein>
    <submittedName>
        <fullName evidence="2">Uncharacterized protein</fullName>
    </submittedName>
</protein>
<feature type="compositionally biased region" description="Polar residues" evidence="1">
    <location>
        <begin position="24"/>
        <end position="35"/>
    </location>
</feature>
<organism evidence="2 3">
    <name type="scientific">Hallella colorans</name>
    <dbReference type="NCBI Taxonomy" id="1703337"/>
    <lineage>
        <taxon>Bacteria</taxon>
        <taxon>Pseudomonadati</taxon>
        <taxon>Bacteroidota</taxon>
        <taxon>Bacteroidia</taxon>
        <taxon>Bacteroidales</taxon>
        <taxon>Prevotellaceae</taxon>
        <taxon>Hallella</taxon>
    </lineage>
</organism>
<feature type="region of interest" description="Disordered" evidence="1">
    <location>
        <begin position="22"/>
        <end position="47"/>
    </location>
</feature>
<comment type="caution">
    <text evidence="2">The sequence shown here is derived from an EMBL/GenBank/DDBJ whole genome shotgun (WGS) entry which is preliminary data.</text>
</comment>
<evidence type="ECO:0000313" key="2">
    <source>
        <dbReference type="EMBL" id="PVX57933.1"/>
    </source>
</evidence>
<proteinExistence type="predicted"/>
<name>A0A2U0UJW5_9BACT</name>
<sequence length="47" mass="5341">MDGYTNITMKYSDNNPFIHRAHENSNANGKNTPKTSMFHKSLSVNNL</sequence>
<reference evidence="2 3" key="1">
    <citation type="submission" date="2018-05" db="EMBL/GenBank/DDBJ databases">
        <title>Genomic Encyclopedia of Type Strains, Phase IV (KMG-IV): sequencing the most valuable type-strain genomes for metagenomic binning, comparative biology and taxonomic classification.</title>
        <authorList>
            <person name="Goeker M."/>
        </authorList>
    </citation>
    <scope>NUCLEOTIDE SEQUENCE [LARGE SCALE GENOMIC DNA]</scope>
    <source>
        <strain evidence="2 3">DSM 100333</strain>
    </source>
</reference>
<evidence type="ECO:0000313" key="3">
    <source>
        <dbReference type="Proteomes" id="UP000245870"/>
    </source>
</evidence>
<keyword evidence="3" id="KW-1185">Reference proteome</keyword>
<dbReference type="AlphaFoldDB" id="A0A2U0UJW5"/>
<dbReference type="Proteomes" id="UP000245870">
    <property type="component" value="Unassembled WGS sequence"/>
</dbReference>